<evidence type="ECO:0000256" key="1">
    <source>
        <dbReference type="SAM" id="Phobius"/>
    </source>
</evidence>
<keyword evidence="1" id="KW-1133">Transmembrane helix</keyword>
<dbReference type="Proteomes" id="UP000326570">
    <property type="component" value="Unassembled WGS sequence"/>
</dbReference>
<name>A0A5N1J892_9BACT</name>
<proteinExistence type="predicted"/>
<dbReference type="PANTHER" id="PTHR41913">
    <property type="entry name" value="DUF1684 DOMAIN-CONTAINING PROTEIN"/>
    <property type="match status" value="1"/>
</dbReference>
<gene>
    <name evidence="2" type="ORF">F0P94_05525</name>
</gene>
<dbReference type="EMBL" id="VTWT01000002">
    <property type="protein sequence ID" value="KAA9340891.1"/>
    <property type="molecule type" value="Genomic_DNA"/>
</dbReference>
<dbReference type="RefSeq" id="WP_150902818.1">
    <property type="nucleotide sequence ID" value="NZ_VTWT01000002.1"/>
</dbReference>
<keyword evidence="1" id="KW-0472">Membrane</keyword>
<protein>
    <submittedName>
        <fullName evidence="2">DUF1684 domain-containing protein</fullName>
    </submittedName>
</protein>
<reference evidence="2 3" key="1">
    <citation type="submission" date="2019-09" db="EMBL/GenBank/DDBJ databases">
        <title>Genome sequence of Adhaeribacter sp. M2.</title>
        <authorList>
            <person name="Srinivasan S."/>
        </authorList>
    </citation>
    <scope>NUCLEOTIDE SEQUENCE [LARGE SCALE GENOMIC DNA]</scope>
    <source>
        <strain evidence="2 3">M2</strain>
    </source>
</reference>
<accession>A0A5N1J892</accession>
<organism evidence="2 3">
    <name type="scientific">Adhaeribacter soli</name>
    <dbReference type="NCBI Taxonomy" id="2607655"/>
    <lineage>
        <taxon>Bacteria</taxon>
        <taxon>Pseudomonadati</taxon>
        <taxon>Bacteroidota</taxon>
        <taxon>Cytophagia</taxon>
        <taxon>Cytophagales</taxon>
        <taxon>Hymenobacteraceae</taxon>
        <taxon>Adhaeribacter</taxon>
    </lineage>
</organism>
<dbReference type="InterPro" id="IPR012467">
    <property type="entry name" value="DUF1684"/>
</dbReference>
<dbReference type="Pfam" id="PF07920">
    <property type="entry name" value="DUF1684"/>
    <property type="match status" value="1"/>
</dbReference>
<feature type="transmembrane region" description="Helical" evidence="1">
    <location>
        <begin position="7"/>
        <end position="27"/>
    </location>
</feature>
<dbReference type="AlphaFoldDB" id="A0A5N1J892"/>
<evidence type="ECO:0000313" key="2">
    <source>
        <dbReference type="EMBL" id="KAA9340891.1"/>
    </source>
</evidence>
<dbReference type="PANTHER" id="PTHR41913:SF1">
    <property type="entry name" value="DUF1684 DOMAIN-CONTAINING PROTEIN"/>
    <property type="match status" value="1"/>
</dbReference>
<evidence type="ECO:0000313" key="3">
    <source>
        <dbReference type="Proteomes" id="UP000326570"/>
    </source>
</evidence>
<comment type="caution">
    <text evidence="2">The sequence shown here is derived from an EMBL/GenBank/DDBJ whole genome shotgun (WGS) entry which is preliminary data.</text>
</comment>
<keyword evidence="3" id="KW-1185">Reference proteome</keyword>
<keyword evidence="1" id="KW-0812">Transmembrane</keyword>
<sequence>MRLSLKTWIILLGLGVIAVYFLSDLIFNNSQYLQSIQKVRRDKNREFKGRNSPLDEALRPKFDSLDYFPTNPDYKFLADLEVYENPETYPMQMTGGEPEAYLKFGKATFEVDDKPYELTLFKKVNEEGTPKLFVPFTDRTNGFETYGGGRFLDLPMPRPNAAGIEVDFNKAYNPFCAYNAEYNCPVPPKENRLPIKIPAGEKNFTK</sequence>